<dbReference type="Proteomes" id="UP000749311">
    <property type="component" value="Unassembled WGS sequence"/>
</dbReference>
<dbReference type="GO" id="GO:0016829">
    <property type="term" value="F:lyase activity"/>
    <property type="evidence" value="ECO:0007669"/>
    <property type="project" value="UniProtKB-KW"/>
</dbReference>
<protein>
    <submittedName>
        <fullName evidence="5">4-hydroxy-2-oxoheptanedioate aldolase</fullName>
        <ecNumber evidence="5">4.1.2.52</ecNumber>
    </submittedName>
</protein>
<comment type="similarity">
    <text evidence="1">Belongs to the HpcH/HpaI aldolase family.</text>
</comment>
<dbReference type="Pfam" id="PF03328">
    <property type="entry name" value="HpcH_HpaI"/>
    <property type="match status" value="1"/>
</dbReference>
<dbReference type="InterPro" id="IPR005000">
    <property type="entry name" value="Aldolase/citrate-lyase_domain"/>
</dbReference>
<feature type="domain" description="HpcH/HpaI aldolase/citrate lyase" evidence="4">
    <location>
        <begin position="18"/>
        <end position="246"/>
    </location>
</feature>
<dbReference type="EC" id="4.1.2.52" evidence="5"/>
<dbReference type="InterPro" id="IPR040442">
    <property type="entry name" value="Pyrv_kinase-like_dom_sf"/>
</dbReference>
<proteinExistence type="inferred from homology"/>
<evidence type="ECO:0000256" key="1">
    <source>
        <dbReference type="ARBA" id="ARBA00005568"/>
    </source>
</evidence>
<dbReference type="PANTHER" id="PTHR30502:SF0">
    <property type="entry name" value="PHOSPHOENOLPYRUVATE CARBOXYLASE FAMILY PROTEIN"/>
    <property type="match status" value="1"/>
</dbReference>
<dbReference type="Gene3D" id="3.20.20.60">
    <property type="entry name" value="Phosphoenolpyruvate-binding domains"/>
    <property type="match status" value="1"/>
</dbReference>
<dbReference type="SUPFAM" id="SSF51621">
    <property type="entry name" value="Phosphoenolpyruvate/pyruvate domain"/>
    <property type="match status" value="1"/>
</dbReference>
<dbReference type="EMBL" id="JAAMOZ010000002">
    <property type="protein sequence ID" value="NIH58247.1"/>
    <property type="molecule type" value="Genomic_DNA"/>
</dbReference>
<accession>A0ABX0SIL9</accession>
<evidence type="ECO:0000313" key="5">
    <source>
        <dbReference type="EMBL" id="NIH58247.1"/>
    </source>
</evidence>
<dbReference type="RefSeq" id="WP_167170228.1">
    <property type="nucleotide sequence ID" value="NZ_BAAAOO010000009.1"/>
</dbReference>
<organism evidence="5 6">
    <name type="scientific">Brooklawnia cerclae</name>
    <dbReference type="NCBI Taxonomy" id="349934"/>
    <lineage>
        <taxon>Bacteria</taxon>
        <taxon>Bacillati</taxon>
        <taxon>Actinomycetota</taxon>
        <taxon>Actinomycetes</taxon>
        <taxon>Propionibacteriales</taxon>
        <taxon>Propionibacteriaceae</taxon>
        <taxon>Brooklawnia</taxon>
    </lineage>
</organism>
<reference evidence="5 6" key="1">
    <citation type="submission" date="2020-02" db="EMBL/GenBank/DDBJ databases">
        <title>Sequencing the genomes of 1000 actinobacteria strains.</title>
        <authorList>
            <person name="Klenk H.-P."/>
        </authorList>
    </citation>
    <scope>NUCLEOTIDE SEQUENCE [LARGE SCALE GENOMIC DNA]</scope>
    <source>
        <strain evidence="5 6">DSM 19609</strain>
    </source>
</reference>
<sequence length="257" mass="28130">MKNLVKSKIENNGHPLGTFFQTGSATTAECLGLAGLDYIIIDTEHGPFEVESAMSFIRAARLTGTTPFVRVKDSSRAAILKMLDAGAMGLVIPNVRSAQEAREIVTWGKYFPLGERGIAPTSGNAYWTQDWARNLDDYFRISNTETLLIPQCETVGCLEQIEEIAAIDGVDGIFVGPFDLSAALGRPGDFENPDHQAAIERVVKACRDAGKLTFIYASSYEETRMRYEQGFDSVTYGMDSLLLIDATKQLVARLATA</sequence>
<dbReference type="InterPro" id="IPR050251">
    <property type="entry name" value="HpcH-HpaI_aldolase"/>
</dbReference>
<dbReference type="PANTHER" id="PTHR30502">
    <property type="entry name" value="2-KETO-3-DEOXY-L-RHAMNONATE ALDOLASE"/>
    <property type="match status" value="1"/>
</dbReference>
<dbReference type="InterPro" id="IPR015813">
    <property type="entry name" value="Pyrv/PenolPyrv_kinase-like_dom"/>
</dbReference>
<keyword evidence="2" id="KW-0479">Metal-binding</keyword>
<evidence type="ECO:0000256" key="3">
    <source>
        <dbReference type="ARBA" id="ARBA00023239"/>
    </source>
</evidence>
<comment type="caution">
    <text evidence="5">The sequence shown here is derived from an EMBL/GenBank/DDBJ whole genome shotgun (WGS) entry which is preliminary data.</text>
</comment>
<evidence type="ECO:0000256" key="2">
    <source>
        <dbReference type="ARBA" id="ARBA00022723"/>
    </source>
</evidence>
<name>A0ABX0SIL9_9ACTN</name>
<evidence type="ECO:0000313" key="6">
    <source>
        <dbReference type="Proteomes" id="UP000749311"/>
    </source>
</evidence>
<evidence type="ECO:0000259" key="4">
    <source>
        <dbReference type="Pfam" id="PF03328"/>
    </source>
</evidence>
<keyword evidence="3 5" id="KW-0456">Lyase</keyword>
<gene>
    <name evidence="5" type="ORF">FB473_002939</name>
</gene>
<keyword evidence="6" id="KW-1185">Reference proteome</keyword>